<dbReference type="EMBL" id="CAUYUJ010001278">
    <property type="protein sequence ID" value="CAK0795172.1"/>
    <property type="molecule type" value="Genomic_DNA"/>
</dbReference>
<feature type="non-terminal residue" evidence="1">
    <location>
        <position position="54"/>
    </location>
</feature>
<keyword evidence="2" id="KW-1185">Reference proteome</keyword>
<evidence type="ECO:0000313" key="2">
    <source>
        <dbReference type="Proteomes" id="UP001189429"/>
    </source>
</evidence>
<comment type="caution">
    <text evidence="1">The sequence shown here is derived from an EMBL/GenBank/DDBJ whole genome shotgun (WGS) entry which is preliminary data.</text>
</comment>
<dbReference type="Proteomes" id="UP001189429">
    <property type="component" value="Unassembled WGS sequence"/>
</dbReference>
<protein>
    <submittedName>
        <fullName evidence="1">Uncharacterized protein</fullName>
    </submittedName>
</protein>
<evidence type="ECO:0000313" key="1">
    <source>
        <dbReference type="EMBL" id="CAK0795172.1"/>
    </source>
</evidence>
<reference evidence="1" key="1">
    <citation type="submission" date="2023-10" db="EMBL/GenBank/DDBJ databases">
        <authorList>
            <person name="Chen Y."/>
            <person name="Shah S."/>
            <person name="Dougan E. K."/>
            <person name="Thang M."/>
            <person name="Chan C."/>
        </authorList>
    </citation>
    <scope>NUCLEOTIDE SEQUENCE [LARGE SCALE GENOMIC DNA]</scope>
</reference>
<accession>A0ABN9PPY3</accession>
<sequence length="54" mass="5861">CVLGPTMQTHYVTLRGAVQTVLAKYPRALANHDHLSDKVRAGNFADKLGTLCAH</sequence>
<proteinExistence type="predicted"/>
<name>A0ABN9PPY3_9DINO</name>
<organism evidence="1 2">
    <name type="scientific">Prorocentrum cordatum</name>
    <dbReference type="NCBI Taxonomy" id="2364126"/>
    <lineage>
        <taxon>Eukaryota</taxon>
        <taxon>Sar</taxon>
        <taxon>Alveolata</taxon>
        <taxon>Dinophyceae</taxon>
        <taxon>Prorocentrales</taxon>
        <taxon>Prorocentraceae</taxon>
        <taxon>Prorocentrum</taxon>
    </lineage>
</organism>
<gene>
    <name evidence="1" type="ORF">PCOR1329_LOCUS4906</name>
</gene>
<feature type="non-terminal residue" evidence="1">
    <location>
        <position position="1"/>
    </location>
</feature>